<evidence type="ECO:0000256" key="7">
    <source>
        <dbReference type="ARBA" id="ARBA00022989"/>
    </source>
</evidence>
<dbReference type="GO" id="GO:0050897">
    <property type="term" value="F:cobalt ion binding"/>
    <property type="evidence" value="ECO:0007669"/>
    <property type="project" value="TreeGrafter"/>
</dbReference>
<protein>
    <submittedName>
        <fullName evidence="13">CorA family divalent cation transporter</fullName>
    </submittedName>
</protein>
<comment type="similarity">
    <text evidence="2">Belongs to the CorA metal ion transporter (MIT) (TC 1.A.35) family.</text>
</comment>
<evidence type="ECO:0000313" key="13">
    <source>
        <dbReference type="EMBL" id="WGH92168.1"/>
    </source>
</evidence>
<dbReference type="SUPFAM" id="SSF144083">
    <property type="entry name" value="Magnesium transport protein CorA, transmembrane region"/>
    <property type="match status" value="1"/>
</dbReference>
<evidence type="ECO:0000256" key="6">
    <source>
        <dbReference type="ARBA" id="ARBA00022842"/>
    </source>
</evidence>
<evidence type="ECO:0000256" key="2">
    <source>
        <dbReference type="ARBA" id="ARBA00009765"/>
    </source>
</evidence>
<keyword evidence="5 12" id="KW-0812">Transmembrane</keyword>
<evidence type="ECO:0000256" key="5">
    <source>
        <dbReference type="ARBA" id="ARBA00022692"/>
    </source>
</evidence>
<organism evidence="13 14">
    <name type="scientific">Auritidibacter ignavus</name>
    <dbReference type="NCBI Taxonomy" id="678932"/>
    <lineage>
        <taxon>Bacteria</taxon>
        <taxon>Bacillati</taxon>
        <taxon>Actinomycetota</taxon>
        <taxon>Actinomycetes</taxon>
        <taxon>Micrococcales</taxon>
        <taxon>Micrococcaceae</taxon>
        <taxon>Auritidibacter</taxon>
    </lineage>
</organism>
<keyword evidence="3" id="KW-0813">Transport</keyword>
<keyword evidence="8" id="KW-0406">Ion transport</keyword>
<evidence type="ECO:0000256" key="8">
    <source>
        <dbReference type="ARBA" id="ARBA00023065"/>
    </source>
</evidence>
<dbReference type="PANTHER" id="PTHR46494:SF1">
    <property type="entry name" value="CORA FAMILY METAL ION TRANSPORTER (EUROFUNG)"/>
    <property type="match status" value="1"/>
</dbReference>
<dbReference type="FunFam" id="1.20.58.340:FF:000004">
    <property type="entry name" value="Magnesium transport protein CorA"/>
    <property type="match status" value="1"/>
</dbReference>
<keyword evidence="6" id="KW-0460">Magnesium</keyword>
<dbReference type="GO" id="GO:0005886">
    <property type="term" value="C:plasma membrane"/>
    <property type="evidence" value="ECO:0007669"/>
    <property type="project" value="UniProtKB-SubCell"/>
</dbReference>
<dbReference type="PANTHER" id="PTHR46494">
    <property type="entry name" value="CORA FAMILY METAL ION TRANSPORTER (EUROFUNG)"/>
    <property type="match status" value="1"/>
</dbReference>
<dbReference type="Proteomes" id="UP001224674">
    <property type="component" value="Chromosome"/>
</dbReference>
<evidence type="ECO:0000313" key="14">
    <source>
        <dbReference type="Proteomes" id="UP001224674"/>
    </source>
</evidence>
<dbReference type="EMBL" id="CP122566">
    <property type="protein sequence ID" value="WGH92168.1"/>
    <property type="molecule type" value="Genomic_DNA"/>
</dbReference>
<comment type="subcellular location">
    <subcellularLocation>
        <location evidence="1">Cell membrane</location>
        <topology evidence="1">Multi-pass membrane protein</topology>
    </subcellularLocation>
</comment>
<evidence type="ECO:0000256" key="12">
    <source>
        <dbReference type="SAM" id="Phobius"/>
    </source>
</evidence>
<dbReference type="Pfam" id="PF01544">
    <property type="entry name" value="CorA"/>
    <property type="match status" value="1"/>
</dbReference>
<evidence type="ECO:0000256" key="4">
    <source>
        <dbReference type="ARBA" id="ARBA00022475"/>
    </source>
</evidence>
<keyword evidence="7 12" id="KW-1133">Transmembrane helix</keyword>
<comment type="catalytic activity">
    <reaction evidence="10">
        <text>Mg(2+)(in) = Mg(2+)(out)</text>
        <dbReference type="Rhea" id="RHEA:29827"/>
        <dbReference type="ChEBI" id="CHEBI:18420"/>
    </reaction>
</comment>
<dbReference type="GO" id="GO:0015095">
    <property type="term" value="F:magnesium ion transmembrane transporter activity"/>
    <property type="evidence" value="ECO:0007669"/>
    <property type="project" value="TreeGrafter"/>
</dbReference>
<sequence>MKKVSGWAALFAVSTVIAGIYGMNFDDMPELHWSFGYLWAIGLMLTASLTLYLIFKKKGWM</sequence>
<dbReference type="Gene3D" id="1.20.58.340">
    <property type="entry name" value="Magnesium transport protein CorA, transmembrane region"/>
    <property type="match status" value="1"/>
</dbReference>
<reference evidence="13 14" key="1">
    <citation type="submission" date="2023-03" db="EMBL/GenBank/DDBJ databases">
        <title>Complete genome sequences of several Auritidibacter ignavus strains isolated from ear infections.</title>
        <authorList>
            <person name="Baehr T."/>
            <person name="Baumhoegger A.M."/>
        </authorList>
    </citation>
    <scope>NUCLEOTIDE SEQUENCE [LARGE SCALE GENOMIC DNA]</scope>
    <source>
        <strain evidence="13 14">BABAE-6</strain>
    </source>
</reference>
<dbReference type="GO" id="GO:0015087">
    <property type="term" value="F:cobalt ion transmembrane transporter activity"/>
    <property type="evidence" value="ECO:0007669"/>
    <property type="project" value="TreeGrafter"/>
</dbReference>
<keyword evidence="4" id="KW-1003">Cell membrane</keyword>
<keyword evidence="9 12" id="KW-0472">Membrane</keyword>
<dbReference type="AlphaFoldDB" id="A0AAJ6AJR5"/>
<dbReference type="GO" id="GO:0000287">
    <property type="term" value="F:magnesium ion binding"/>
    <property type="evidence" value="ECO:0007669"/>
    <property type="project" value="TreeGrafter"/>
</dbReference>
<dbReference type="InterPro" id="IPR045863">
    <property type="entry name" value="CorA_TM1_TM2"/>
</dbReference>
<evidence type="ECO:0000256" key="11">
    <source>
        <dbReference type="ARBA" id="ARBA00045497"/>
    </source>
</evidence>
<evidence type="ECO:0000256" key="1">
    <source>
        <dbReference type="ARBA" id="ARBA00004651"/>
    </source>
</evidence>
<accession>A0AAJ6AJR5</accession>
<feature type="transmembrane region" description="Helical" evidence="12">
    <location>
        <begin position="34"/>
        <end position="55"/>
    </location>
</feature>
<name>A0AAJ6AJR5_9MICC</name>
<gene>
    <name evidence="13" type="ORF">QDX21_07450</name>
</gene>
<evidence type="ECO:0000256" key="10">
    <source>
        <dbReference type="ARBA" id="ARBA00034269"/>
    </source>
</evidence>
<evidence type="ECO:0000256" key="9">
    <source>
        <dbReference type="ARBA" id="ARBA00023136"/>
    </source>
</evidence>
<proteinExistence type="inferred from homology"/>
<dbReference type="InterPro" id="IPR002523">
    <property type="entry name" value="MgTranspt_CorA/ZnTranspt_ZntB"/>
</dbReference>
<comment type="function">
    <text evidence="11">Mediates influx of magnesium ions. Alternates between open and closed states. Activated by low cytoplasmic Mg(2+) levels. Inactive when cytoplasmic Mg(2+) levels are high.</text>
</comment>
<keyword evidence="14" id="KW-1185">Reference proteome</keyword>
<evidence type="ECO:0000256" key="3">
    <source>
        <dbReference type="ARBA" id="ARBA00022448"/>
    </source>
</evidence>